<dbReference type="GeneID" id="36596774"/>
<evidence type="ECO:0000313" key="2">
    <source>
        <dbReference type="Proteomes" id="UP000235371"/>
    </source>
</evidence>
<gene>
    <name evidence="1" type="ORF">K444DRAFT_77180</name>
</gene>
<organism evidence="1 2">
    <name type="scientific">Hyaloscypha bicolor E</name>
    <dbReference type="NCBI Taxonomy" id="1095630"/>
    <lineage>
        <taxon>Eukaryota</taxon>
        <taxon>Fungi</taxon>
        <taxon>Dikarya</taxon>
        <taxon>Ascomycota</taxon>
        <taxon>Pezizomycotina</taxon>
        <taxon>Leotiomycetes</taxon>
        <taxon>Helotiales</taxon>
        <taxon>Hyaloscyphaceae</taxon>
        <taxon>Hyaloscypha</taxon>
        <taxon>Hyaloscypha bicolor</taxon>
    </lineage>
</organism>
<reference evidence="1 2" key="1">
    <citation type="submission" date="2016-04" db="EMBL/GenBank/DDBJ databases">
        <title>A degradative enzymes factory behind the ericoid mycorrhizal symbiosis.</title>
        <authorList>
            <consortium name="DOE Joint Genome Institute"/>
            <person name="Martino E."/>
            <person name="Morin E."/>
            <person name="Grelet G."/>
            <person name="Kuo A."/>
            <person name="Kohler A."/>
            <person name="Daghino S."/>
            <person name="Barry K."/>
            <person name="Choi C."/>
            <person name="Cichocki N."/>
            <person name="Clum A."/>
            <person name="Copeland A."/>
            <person name="Hainaut M."/>
            <person name="Haridas S."/>
            <person name="Labutti K."/>
            <person name="Lindquist E."/>
            <person name="Lipzen A."/>
            <person name="Khouja H.-R."/>
            <person name="Murat C."/>
            <person name="Ohm R."/>
            <person name="Olson A."/>
            <person name="Spatafora J."/>
            <person name="Veneault-Fourrey C."/>
            <person name="Henrissat B."/>
            <person name="Grigoriev I."/>
            <person name="Martin F."/>
            <person name="Perotto S."/>
        </authorList>
    </citation>
    <scope>NUCLEOTIDE SEQUENCE [LARGE SCALE GENOMIC DNA]</scope>
    <source>
        <strain evidence="1 2">E</strain>
    </source>
</reference>
<keyword evidence="2" id="KW-1185">Reference proteome</keyword>
<dbReference type="Proteomes" id="UP000235371">
    <property type="component" value="Unassembled WGS sequence"/>
</dbReference>
<name>A0A2J6SY58_9HELO</name>
<proteinExistence type="predicted"/>
<dbReference type="EMBL" id="KZ613854">
    <property type="protein sequence ID" value="PMD55702.1"/>
    <property type="molecule type" value="Genomic_DNA"/>
</dbReference>
<accession>A0A2J6SY58</accession>
<dbReference type="AlphaFoldDB" id="A0A2J6SY58"/>
<dbReference type="InParanoid" id="A0A2J6SY58"/>
<evidence type="ECO:0000313" key="1">
    <source>
        <dbReference type="EMBL" id="PMD55702.1"/>
    </source>
</evidence>
<dbReference type="OrthoDB" id="10649776at2759"/>
<protein>
    <submittedName>
        <fullName evidence="1">Uncharacterized protein</fullName>
    </submittedName>
</protein>
<sequence>MAAITLSPVSGLSAVKSACQTCQTAFDSPAGLENNSMEGSRAPPVKIILKLKVCLACKATFDRYLDRKTRAYWTKKKFQKWAETVIHVTVKLKKKYMVKFHRGTTLKLRHSGKVSTLRVPNRWTTRII</sequence>
<dbReference type="RefSeq" id="XP_024732606.1">
    <property type="nucleotide sequence ID" value="XM_024888698.1"/>
</dbReference>